<dbReference type="Proteomes" id="UP000218287">
    <property type="component" value="Chromosome"/>
</dbReference>
<name>A0A1Z4GP31_9CYAN</name>
<protein>
    <submittedName>
        <fullName evidence="1">Uncharacterized protein</fullName>
    </submittedName>
</protein>
<proteinExistence type="predicted"/>
<keyword evidence="2" id="KW-1185">Reference proteome</keyword>
<organism evidence="1 2">
    <name type="scientific">Anabaenopsis circularis NIES-21</name>
    <dbReference type="NCBI Taxonomy" id="1085406"/>
    <lineage>
        <taxon>Bacteria</taxon>
        <taxon>Bacillati</taxon>
        <taxon>Cyanobacteriota</taxon>
        <taxon>Cyanophyceae</taxon>
        <taxon>Nostocales</taxon>
        <taxon>Nodulariaceae</taxon>
        <taxon>Anabaenopsis</taxon>
    </lineage>
</organism>
<dbReference type="AlphaFoldDB" id="A0A1Z4GP31"/>
<sequence>MSILTNRLKVNFHIDAIERDFVFIRFKRDKNSKWWGAEELDRIIGDDYQAMSVGYAQYAYAMFDKKSNDTYALLQKLKTDPKFASVSAIEVKPQAVYTGNDECICEVTLARLLMNSLGSSRSRFKHLHFSNLTGALLKVPPLKNKLYDAISVAEITLGRDESQTNEFLLKVSVVSYRKKVSILKEYKGTPELKKILKRPEYVFHSGTGTLRRWLRPDGKETDPTQSYIQCAKQGKKLHTNFLEFGSIEKFEKSRAGILFQVFNSIQEYLSEYMSVDFSTLEIAHSIELKNTILKNPNQLHSKLDGQAIHIVDKVNDENAADLIITLKEHLLPYITDEKLITVGKRDKETALNFRIIHDAEFYEKAGHKDEYLPSTDKIQRQHLTVESTTNISKPIVKTIVKEQLIKRDISSRTLNLFDWTKLQLKGSWTFAAWDDDIDQVIFMEIQQNGNFQFYEIDGQDIFNWQKFEQYRKFMTDGSSGDKIEALEGLVISDNGDINQIFITDAISIPDLSKIEAILKEVETELPENKRNGYELADIVEEFLQEQSASNLDVEKLEALSSELRKIGSQTISKVDFKSLIAQYLGTKRKTGDKEIDVSITSEATRFRDHLLDKHQIRLKLPQDNQSKEDLFDASLNIKYFGETEKQAYYLVGERRDNVQLHFKDACHLRRIVAVDDSKLIFRQILPTMDVDFVRTGQSTVIPFPFKYIREYKKFSVTK</sequence>
<accession>A0A1Z4GP31</accession>
<gene>
    <name evidence="1" type="ORF">NIES21_49450</name>
</gene>
<dbReference type="EMBL" id="AP018174">
    <property type="protein sequence ID" value="BAY19086.1"/>
    <property type="molecule type" value="Genomic_DNA"/>
</dbReference>
<evidence type="ECO:0000313" key="2">
    <source>
        <dbReference type="Proteomes" id="UP000218287"/>
    </source>
</evidence>
<reference evidence="1 2" key="1">
    <citation type="submission" date="2017-06" db="EMBL/GenBank/DDBJ databases">
        <title>Genome sequencing of cyanobaciteial culture collection at National Institute for Environmental Studies (NIES).</title>
        <authorList>
            <person name="Hirose Y."/>
            <person name="Shimura Y."/>
            <person name="Fujisawa T."/>
            <person name="Nakamura Y."/>
            <person name="Kawachi M."/>
        </authorList>
    </citation>
    <scope>NUCLEOTIDE SEQUENCE [LARGE SCALE GENOMIC DNA]</scope>
    <source>
        <strain evidence="1 2">NIES-21</strain>
    </source>
</reference>
<dbReference type="OrthoDB" id="5826790at2"/>
<evidence type="ECO:0000313" key="1">
    <source>
        <dbReference type="EMBL" id="BAY19086.1"/>
    </source>
</evidence>